<evidence type="ECO:0000313" key="3">
    <source>
        <dbReference type="Proteomes" id="UP001212841"/>
    </source>
</evidence>
<protein>
    <submittedName>
        <fullName evidence="2">Uncharacterized protein</fullName>
    </submittedName>
</protein>
<gene>
    <name evidence="2" type="ORF">HK097_010258</name>
</gene>
<sequence length="292" mass="31975">MDTSTLADMASLQFQGAERLPNEEKDLLGRFFAHVLNKSMENDFEDLADRINKSQLFFFESRTNTADVDQTVSADHVPAYILESMQNFSGAPTAVLQAIGATAKDVVSRVIAPVGSLGQQLHLSAQRFQKPSTHTAEGAGHSTGQQQRKRADSRVQSGAQEVQMLDLKNNAHAVTPAYLQIKEIRNCIVANYSVVGSGEIVMLDLYQYRFTFSDESVVNPTGGPSPHSTSSDPSSGHGNGGVMSVRSCKVEGQLYRFSLNDEMYRANARQLQALLPAEETLKKTLQLESRSC</sequence>
<evidence type="ECO:0000256" key="1">
    <source>
        <dbReference type="SAM" id="MobiDB-lite"/>
    </source>
</evidence>
<comment type="caution">
    <text evidence="2">The sequence shown here is derived from an EMBL/GenBank/DDBJ whole genome shotgun (WGS) entry which is preliminary data.</text>
</comment>
<keyword evidence="3" id="KW-1185">Reference proteome</keyword>
<feature type="region of interest" description="Disordered" evidence="1">
    <location>
        <begin position="219"/>
        <end position="243"/>
    </location>
</feature>
<dbReference type="AlphaFoldDB" id="A0AAD5X2N4"/>
<name>A0AAD5X2N4_9FUNG</name>
<organism evidence="2 3">
    <name type="scientific">Rhizophlyctis rosea</name>
    <dbReference type="NCBI Taxonomy" id="64517"/>
    <lineage>
        <taxon>Eukaryota</taxon>
        <taxon>Fungi</taxon>
        <taxon>Fungi incertae sedis</taxon>
        <taxon>Chytridiomycota</taxon>
        <taxon>Chytridiomycota incertae sedis</taxon>
        <taxon>Chytridiomycetes</taxon>
        <taxon>Rhizophlyctidales</taxon>
        <taxon>Rhizophlyctidaceae</taxon>
        <taxon>Rhizophlyctis</taxon>
    </lineage>
</organism>
<evidence type="ECO:0000313" key="2">
    <source>
        <dbReference type="EMBL" id="KAJ3048720.1"/>
    </source>
</evidence>
<proteinExistence type="predicted"/>
<reference evidence="2" key="1">
    <citation type="submission" date="2020-05" db="EMBL/GenBank/DDBJ databases">
        <title>Phylogenomic resolution of chytrid fungi.</title>
        <authorList>
            <person name="Stajich J.E."/>
            <person name="Amses K."/>
            <person name="Simmons R."/>
            <person name="Seto K."/>
            <person name="Myers J."/>
            <person name="Bonds A."/>
            <person name="Quandt C.A."/>
            <person name="Barry K."/>
            <person name="Liu P."/>
            <person name="Grigoriev I."/>
            <person name="Longcore J.E."/>
            <person name="James T.Y."/>
        </authorList>
    </citation>
    <scope>NUCLEOTIDE SEQUENCE</scope>
    <source>
        <strain evidence="2">JEL0318</strain>
    </source>
</reference>
<accession>A0AAD5X2N4</accession>
<feature type="compositionally biased region" description="Low complexity" evidence="1">
    <location>
        <begin position="220"/>
        <end position="236"/>
    </location>
</feature>
<feature type="region of interest" description="Disordered" evidence="1">
    <location>
        <begin position="128"/>
        <end position="159"/>
    </location>
</feature>
<dbReference type="Proteomes" id="UP001212841">
    <property type="component" value="Unassembled WGS sequence"/>
</dbReference>
<dbReference type="EMBL" id="JADGJD010000747">
    <property type="protein sequence ID" value="KAJ3048720.1"/>
    <property type="molecule type" value="Genomic_DNA"/>
</dbReference>